<evidence type="ECO:0000256" key="1">
    <source>
        <dbReference type="ARBA" id="ARBA00022763"/>
    </source>
</evidence>
<feature type="region of interest" description="Disordered" evidence="4">
    <location>
        <begin position="289"/>
        <end position="352"/>
    </location>
</feature>
<dbReference type="GO" id="GO:0006285">
    <property type="term" value="P:base-excision repair, AP site formation"/>
    <property type="evidence" value="ECO:0007669"/>
    <property type="project" value="InterPro"/>
</dbReference>
<evidence type="ECO:0000313" key="6">
    <source>
        <dbReference type="EMBL" id="KXJ91405.1"/>
    </source>
</evidence>
<feature type="compositionally biased region" description="Low complexity" evidence="4">
    <location>
        <begin position="112"/>
        <end position="129"/>
    </location>
</feature>
<dbReference type="GO" id="GO:0008263">
    <property type="term" value="F:pyrimidine-specific mismatch base pair DNA N-glycosylase activity"/>
    <property type="evidence" value="ECO:0007669"/>
    <property type="project" value="TreeGrafter"/>
</dbReference>
<dbReference type="InParanoid" id="A0A136J2L8"/>
<gene>
    <name evidence="6" type="ORF">Micbo1qcDRAFT_65189</name>
</gene>
<feature type="compositionally biased region" description="Acidic residues" evidence="4">
    <location>
        <begin position="329"/>
        <end position="339"/>
    </location>
</feature>
<dbReference type="Gene3D" id="3.40.470.10">
    <property type="entry name" value="Uracil-DNA glycosylase-like domain"/>
    <property type="match status" value="1"/>
</dbReference>
<accession>A0A136J2L8</accession>
<evidence type="ECO:0000256" key="2">
    <source>
        <dbReference type="ARBA" id="ARBA00022801"/>
    </source>
</evidence>
<dbReference type="SUPFAM" id="SSF52141">
    <property type="entry name" value="Uracil-DNA glycosylase-like"/>
    <property type="match status" value="1"/>
</dbReference>
<sequence>MDAEEPGSKEPSFAGRLRIKDFLFSPSQASGSSQIGADIQTSNNGSATVSSPRRQSTRLAANPVSSGAGRASLSPAKQPAWATAGSASPLSRPAIPRTSSSAINRKQNLLKSQSPSTSSRASSASPSPSKKNKRARVPSSYAPPSTYAHLPPLPDAIAPDLIILFIGLNPGISTSRTGHAYAHPSNLFWKLLASSGITPVPCTPEEDRTLPQRFSLGFTNIVSRPSRNGAELSKAEMDEGVGALEDKCARWRPEAVCIVGKSIWESIFRVRKGRAMKKHEFSYGWQDGERRMGVDAPGTPITSSGVASMLQSSRPGNNGTPTIAIKKEEEEEDDDDETDTAPHAPDEVSPWQGARIFVASSTSGLAATLKPAEKEAIWKELGDWCVERRRQRQQEGQEQSFKTEGST</sequence>
<dbReference type="PANTHER" id="PTHR12159">
    <property type="entry name" value="G/T AND G/U MISMATCH-SPECIFIC DNA GLYCOSYLASE"/>
    <property type="match status" value="1"/>
</dbReference>
<dbReference type="Proteomes" id="UP000070501">
    <property type="component" value="Unassembled WGS sequence"/>
</dbReference>
<feature type="compositionally biased region" description="Polar residues" evidence="4">
    <location>
        <begin position="97"/>
        <end position="111"/>
    </location>
</feature>
<dbReference type="InterPro" id="IPR005122">
    <property type="entry name" value="Uracil-DNA_glycosylase-like"/>
</dbReference>
<evidence type="ECO:0000256" key="4">
    <source>
        <dbReference type="SAM" id="MobiDB-lite"/>
    </source>
</evidence>
<evidence type="ECO:0000259" key="5">
    <source>
        <dbReference type="Pfam" id="PF03167"/>
    </source>
</evidence>
<dbReference type="EMBL" id="KQ964250">
    <property type="protein sequence ID" value="KXJ91405.1"/>
    <property type="molecule type" value="Genomic_DNA"/>
</dbReference>
<feature type="domain" description="Uracil-DNA glycosylase-like" evidence="5">
    <location>
        <begin position="155"/>
        <end position="381"/>
    </location>
</feature>
<dbReference type="GO" id="GO:0004844">
    <property type="term" value="F:uracil DNA N-glycosylase activity"/>
    <property type="evidence" value="ECO:0007669"/>
    <property type="project" value="TreeGrafter"/>
</dbReference>
<proteinExistence type="predicted"/>
<dbReference type="InterPro" id="IPR036895">
    <property type="entry name" value="Uracil-DNA_glycosylase-like_sf"/>
</dbReference>
<protein>
    <submittedName>
        <fullName evidence="6">Uracil-DNA glycosylase-like protein</fullName>
    </submittedName>
</protein>
<keyword evidence="1" id="KW-0227">DNA damage</keyword>
<dbReference type="Pfam" id="PF03167">
    <property type="entry name" value="UDG"/>
    <property type="match status" value="1"/>
</dbReference>
<dbReference type="CDD" id="cd10028">
    <property type="entry name" value="UDG-F2_TDG_MUG"/>
    <property type="match status" value="1"/>
</dbReference>
<organism evidence="6 7">
    <name type="scientific">Microdochium bolleyi</name>
    <dbReference type="NCBI Taxonomy" id="196109"/>
    <lineage>
        <taxon>Eukaryota</taxon>
        <taxon>Fungi</taxon>
        <taxon>Dikarya</taxon>
        <taxon>Ascomycota</taxon>
        <taxon>Pezizomycotina</taxon>
        <taxon>Sordariomycetes</taxon>
        <taxon>Xylariomycetidae</taxon>
        <taxon>Xylariales</taxon>
        <taxon>Microdochiaceae</taxon>
        <taxon>Microdochium</taxon>
    </lineage>
</organism>
<dbReference type="OrthoDB" id="565731at2759"/>
<dbReference type="InterPro" id="IPR015637">
    <property type="entry name" value="MUG/TDG"/>
</dbReference>
<feature type="compositionally biased region" description="Polar residues" evidence="4">
    <location>
        <begin position="25"/>
        <end position="65"/>
    </location>
</feature>
<keyword evidence="3" id="KW-0234">DNA repair</keyword>
<dbReference type="AlphaFoldDB" id="A0A136J2L8"/>
<feature type="compositionally biased region" description="Polar residues" evidence="4">
    <location>
        <begin position="300"/>
        <end position="321"/>
    </location>
</feature>
<name>A0A136J2L8_9PEZI</name>
<keyword evidence="7" id="KW-1185">Reference proteome</keyword>
<dbReference type="STRING" id="196109.A0A136J2L8"/>
<dbReference type="PANTHER" id="PTHR12159:SF9">
    <property type="entry name" value="G_T MISMATCH-SPECIFIC THYMINE DNA GLYCOSYLASE"/>
    <property type="match status" value="1"/>
</dbReference>
<feature type="region of interest" description="Disordered" evidence="4">
    <location>
        <begin position="25"/>
        <end position="148"/>
    </location>
</feature>
<reference evidence="7" key="1">
    <citation type="submission" date="2016-02" db="EMBL/GenBank/DDBJ databases">
        <title>Draft genome sequence of Microdochium bolleyi, a fungal endophyte of beachgrass.</title>
        <authorList>
            <consortium name="DOE Joint Genome Institute"/>
            <person name="David A.S."/>
            <person name="May G."/>
            <person name="Haridas S."/>
            <person name="Lim J."/>
            <person name="Wang M."/>
            <person name="Labutti K."/>
            <person name="Lipzen A."/>
            <person name="Barry K."/>
            <person name="Grigoriev I.V."/>
        </authorList>
    </citation>
    <scope>NUCLEOTIDE SEQUENCE [LARGE SCALE GENOMIC DNA]</scope>
    <source>
        <strain evidence="7">J235TASD1</strain>
    </source>
</reference>
<keyword evidence="2" id="KW-0378">Hydrolase</keyword>
<evidence type="ECO:0000313" key="7">
    <source>
        <dbReference type="Proteomes" id="UP000070501"/>
    </source>
</evidence>
<evidence type="ECO:0000256" key="3">
    <source>
        <dbReference type="ARBA" id="ARBA00023204"/>
    </source>
</evidence>